<dbReference type="AlphaFoldDB" id="A0A8S9ZJW4"/>
<comment type="caution">
    <text evidence="2">The sequence shown here is derived from an EMBL/GenBank/DDBJ whole genome shotgun (WGS) entry which is preliminary data.</text>
</comment>
<sequence length="219" mass="25648">MANSYINSLIYSNNKKELNSNSTSQKQRKCFLIDNLLEQQQKRIKTIGTSTKYENLKNHQKNLEINELIEENNEETLPSPCHFDIQNEEENKEENKKLFKEKEGNNEEDQRKSLIDTLMKLLPIVQSESTSNNFNSLSSENQQKTAISIKTNAESIEFLQRIRILQQHLNTNKNQILLQNSNKRQFTENWLNSGYFPLIKELNSISSQNPNFQQELPKI</sequence>
<keyword evidence="3" id="KW-1185">Reference proteome</keyword>
<evidence type="ECO:0000313" key="2">
    <source>
        <dbReference type="EMBL" id="KAF7633452.1"/>
    </source>
</evidence>
<evidence type="ECO:0000256" key="1">
    <source>
        <dbReference type="SAM" id="MobiDB-lite"/>
    </source>
</evidence>
<organism evidence="2 3">
    <name type="scientific">Meloidogyne graminicola</name>
    <dbReference type="NCBI Taxonomy" id="189291"/>
    <lineage>
        <taxon>Eukaryota</taxon>
        <taxon>Metazoa</taxon>
        <taxon>Ecdysozoa</taxon>
        <taxon>Nematoda</taxon>
        <taxon>Chromadorea</taxon>
        <taxon>Rhabditida</taxon>
        <taxon>Tylenchina</taxon>
        <taxon>Tylenchomorpha</taxon>
        <taxon>Tylenchoidea</taxon>
        <taxon>Meloidogynidae</taxon>
        <taxon>Meloidogyninae</taxon>
        <taxon>Meloidogyne</taxon>
    </lineage>
</organism>
<evidence type="ECO:0000313" key="3">
    <source>
        <dbReference type="Proteomes" id="UP000605970"/>
    </source>
</evidence>
<name>A0A8S9ZJW4_9BILA</name>
<feature type="compositionally biased region" description="Basic and acidic residues" evidence="1">
    <location>
        <begin position="93"/>
        <end position="110"/>
    </location>
</feature>
<dbReference type="Proteomes" id="UP000605970">
    <property type="component" value="Unassembled WGS sequence"/>
</dbReference>
<dbReference type="EMBL" id="JABEBT010000076">
    <property type="protein sequence ID" value="KAF7633452.1"/>
    <property type="molecule type" value="Genomic_DNA"/>
</dbReference>
<feature type="region of interest" description="Disordered" evidence="1">
    <location>
        <begin position="77"/>
        <end position="110"/>
    </location>
</feature>
<proteinExistence type="predicted"/>
<protein>
    <submittedName>
        <fullName evidence="2">Uncharacterized protein</fullName>
    </submittedName>
</protein>
<gene>
    <name evidence="2" type="ORF">Mgra_00007140</name>
</gene>
<accession>A0A8S9ZJW4</accession>
<dbReference type="OrthoDB" id="10644382at2759"/>
<reference evidence="2" key="1">
    <citation type="journal article" date="2020" name="Ecol. Evol.">
        <title>Genome structure and content of the rice root-knot nematode (Meloidogyne graminicola).</title>
        <authorList>
            <person name="Phan N.T."/>
            <person name="Danchin E.G.J."/>
            <person name="Klopp C."/>
            <person name="Perfus-Barbeoch L."/>
            <person name="Kozlowski D.K."/>
            <person name="Koutsovoulos G.D."/>
            <person name="Lopez-Roques C."/>
            <person name="Bouchez O."/>
            <person name="Zahm M."/>
            <person name="Besnard G."/>
            <person name="Bellafiore S."/>
        </authorList>
    </citation>
    <scope>NUCLEOTIDE SEQUENCE</scope>
    <source>
        <strain evidence="2">VN-18</strain>
    </source>
</reference>